<feature type="compositionally biased region" description="Basic and acidic residues" evidence="1">
    <location>
        <begin position="388"/>
        <end position="397"/>
    </location>
</feature>
<feature type="compositionally biased region" description="Low complexity" evidence="1">
    <location>
        <begin position="310"/>
        <end position="322"/>
    </location>
</feature>
<dbReference type="AlphaFoldDB" id="A0A9P9EDK5"/>
<evidence type="ECO:0000313" key="2">
    <source>
        <dbReference type="EMBL" id="KAH7135925.1"/>
    </source>
</evidence>
<feature type="compositionally biased region" description="Acidic residues" evidence="1">
    <location>
        <begin position="68"/>
        <end position="81"/>
    </location>
</feature>
<gene>
    <name evidence="2" type="ORF">B0J11DRAFT_174679</name>
</gene>
<evidence type="ECO:0000256" key="1">
    <source>
        <dbReference type="SAM" id="MobiDB-lite"/>
    </source>
</evidence>
<feature type="compositionally biased region" description="Polar residues" evidence="1">
    <location>
        <begin position="335"/>
        <end position="351"/>
    </location>
</feature>
<feature type="compositionally biased region" description="Low complexity" evidence="1">
    <location>
        <begin position="369"/>
        <end position="380"/>
    </location>
</feature>
<reference evidence="2" key="1">
    <citation type="journal article" date="2021" name="Nat. Commun.">
        <title>Genetic determinants of endophytism in the Arabidopsis root mycobiome.</title>
        <authorList>
            <person name="Mesny F."/>
            <person name="Miyauchi S."/>
            <person name="Thiergart T."/>
            <person name="Pickel B."/>
            <person name="Atanasova L."/>
            <person name="Karlsson M."/>
            <person name="Huettel B."/>
            <person name="Barry K.W."/>
            <person name="Haridas S."/>
            <person name="Chen C."/>
            <person name="Bauer D."/>
            <person name="Andreopoulos W."/>
            <person name="Pangilinan J."/>
            <person name="LaButti K."/>
            <person name="Riley R."/>
            <person name="Lipzen A."/>
            <person name="Clum A."/>
            <person name="Drula E."/>
            <person name="Henrissat B."/>
            <person name="Kohler A."/>
            <person name="Grigoriev I.V."/>
            <person name="Martin F.M."/>
            <person name="Hacquard S."/>
        </authorList>
    </citation>
    <scope>NUCLEOTIDE SEQUENCE</scope>
    <source>
        <strain evidence="2">MPI-CAGE-CH-0243</strain>
    </source>
</reference>
<dbReference type="Proteomes" id="UP000700596">
    <property type="component" value="Unassembled WGS sequence"/>
</dbReference>
<evidence type="ECO:0000313" key="3">
    <source>
        <dbReference type="Proteomes" id="UP000700596"/>
    </source>
</evidence>
<keyword evidence="3" id="KW-1185">Reference proteome</keyword>
<feature type="compositionally biased region" description="Polar residues" evidence="1">
    <location>
        <begin position="629"/>
        <end position="640"/>
    </location>
</feature>
<feature type="region of interest" description="Disordered" evidence="1">
    <location>
        <begin position="491"/>
        <end position="515"/>
    </location>
</feature>
<feature type="region of interest" description="Disordered" evidence="1">
    <location>
        <begin position="1"/>
        <end position="402"/>
    </location>
</feature>
<feature type="region of interest" description="Disordered" evidence="1">
    <location>
        <begin position="629"/>
        <end position="706"/>
    </location>
</feature>
<accession>A0A9P9EDK5</accession>
<dbReference type="EMBL" id="JAGMWT010000002">
    <property type="protein sequence ID" value="KAH7135925.1"/>
    <property type="molecule type" value="Genomic_DNA"/>
</dbReference>
<feature type="compositionally biased region" description="Basic residues" evidence="1">
    <location>
        <begin position="118"/>
        <end position="130"/>
    </location>
</feature>
<feature type="compositionally biased region" description="Polar residues" evidence="1">
    <location>
        <begin position="265"/>
        <end position="298"/>
    </location>
</feature>
<feature type="compositionally biased region" description="Basic and acidic residues" evidence="1">
    <location>
        <begin position="491"/>
        <end position="509"/>
    </location>
</feature>
<feature type="compositionally biased region" description="Basic residues" evidence="1">
    <location>
        <begin position="21"/>
        <end position="35"/>
    </location>
</feature>
<protein>
    <submittedName>
        <fullName evidence="2">Uncharacterized protein</fullName>
    </submittedName>
</protein>
<proteinExistence type="predicted"/>
<feature type="compositionally biased region" description="Basic and acidic residues" evidence="1">
    <location>
        <begin position="241"/>
        <end position="255"/>
    </location>
</feature>
<dbReference type="OrthoDB" id="73788at2759"/>
<name>A0A9P9EDK5_9PLEO</name>
<feature type="region of interest" description="Disordered" evidence="1">
    <location>
        <begin position="550"/>
        <end position="571"/>
    </location>
</feature>
<feature type="compositionally biased region" description="Polar residues" evidence="1">
    <location>
        <begin position="557"/>
        <end position="567"/>
    </location>
</feature>
<sequence>MTPQTRTRNKDANFKAFYSKKPQKQRYFPSRRKTVRDKVTVHQPGSEPRQMTFLPEQLRRNSRMQHSEDEDGEAEFATTDEENTKEQRSAVVEQRGKKRTVDVTEAESSEDEGPIRPISKRRKGTRKTKKRELPRVKTEIDVQDAGPESYSLRSESEAEPTEEVSRIRQSTMTQLVEGRKPHRGDKEPSFKALRRGPRTSWGNAKNTSKEHDRQQRTLTQMVPGLIPIGTTPDQDSESELEERAEGLGHTGRDEEGYNASIAEHLTQQGLFEPMKTQSPNKKLSQSQVRVWQNRSRIVQDSDQDEDGISDDSAAQDASLSMSKQKRSSPFPFDTVQRSVKLSAQSRNQTARTRFGLLATPEKRRVMEIPSSQSPSGSPLSTQVTPSKRGRDPLRERTVNTPSKRRVAFQEIEQPTLKSPRKTKFGSVVMDSEDDGEDFFDDNLAVASDLEDQNSEPQPQVTNSLHLGEDIGVETQAILQDIDCACANPENIKEDRRSSSIRSNRPEALDVHSSPICIKHEPEEEDDLLPFDTAPHQFSNDLDGDPIQVPRSPPIMKSETQSTNTSESIRAERQIQSEWQSYSQYQRAPPSSSMYVDRESDPFSYQATPFANHGRGNAPYHSLHNFSQATTVDFSRPSPHTTPRKPRSVRASATPHKVPNSQPSISPQKPPTLFIPSSFPSPGHAGGESWTSPILGRSHGGRGLFSQLAGMESVEDFSIPPLPPIDDDDMFE</sequence>
<feature type="compositionally biased region" description="Basic and acidic residues" evidence="1">
    <location>
        <begin position="131"/>
        <end position="140"/>
    </location>
</feature>
<comment type="caution">
    <text evidence="2">The sequence shown here is derived from an EMBL/GenBank/DDBJ whole genome shotgun (WGS) entry which is preliminary data.</text>
</comment>
<organism evidence="2 3">
    <name type="scientific">Dendryphion nanum</name>
    <dbReference type="NCBI Taxonomy" id="256645"/>
    <lineage>
        <taxon>Eukaryota</taxon>
        <taxon>Fungi</taxon>
        <taxon>Dikarya</taxon>
        <taxon>Ascomycota</taxon>
        <taxon>Pezizomycotina</taxon>
        <taxon>Dothideomycetes</taxon>
        <taxon>Pleosporomycetidae</taxon>
        <taxon>Pleosporales</taxon>
        <taxon>Torulaceae</taxon>
        <taxon>Dendryphion</taxon>
    </lineage>
</organism>